<keyword evidence="1" id="KW-1133">Transmembrane helix</keyword>
<feature type="transmembrane region" description="Helical" evidence="1">
    <location>
        <begin position="184"/>
        <end position="203"/>
    </location>
</feature>
<reference evidence="2 3" key="1">
    <citation type="submission" date="2024-01" db="EMBL/GenBank/DDBJ databases">
        <title>novel species in genus Adlercreutzia.</title>
        <authorList>
            <person name="Liu X."/>
        </authorList>
    </citation>
    <scope>NUCLEOTIDE SEQUENCE [LARGE SCALE GENOMIC DNA]</scope>
    <source>
        <strain evidence="2 3">R22</strain>
    </source>
</reference>
<evidence type="ECO:0008006" key="4">
    <source>
        <dbReference type="Google" id="ProtNLM"/>
    </source>
</evidence>
<organism evidence="2 3">
    <name type="scientific">Adlercreutzia shanghongiae</name>
    <dbReference type="NCBI Taxonomy" id="3111773"/>
    <lineage>
        <taxon>Bacteria</taxon>
        <taxon>Bacillati</taxon>
        <taxon>Actinomycetota</taxon>
        <taxon>Coriobacteriia</taxon>
        <taxon>Eggerthellales</taxon>
        <taxon>Eggerthellaceae</taxon>
        <taxon>Adlercreutzia</taxon>
    </lineage>
</organism>
<proteinExistence type="predicted"/>
<evidence type="ECO:0000256" key="1">
    <source>
        <dbReference type="SAM" id="Phobius"/>
    </source>
</evidence>
<feature type="transmembrane region" description="Helical" evidence="1">
    <location>
        <begin position="152"/>
        <end position="178"/>
    </location>
</feature>
<gene>
    <name evidence="2" type="ORF">VJ920_02410</name>
</gene>
<evidence type="ECO:0000313" key="2">
    <source>
        <dbReference type="EMBL" id="MEC4294159.1"/>
    </source>
</evidence>
<dbReference type="Proteomes" id="UP001343724">
    <property type="component" value="Unassembled WGS sequence"/>
</dbReference>
<accession>A0ABU6IXA6</accession>
<dbReference type="RefSeq" id="WP_326454317.1">
    <property type="nucleotide sequence ID" value="NZ_JAYMFH010000001.1"/>
</dbReference>
<keyword evidence="1" id="KW-0812">Transmembrane</keyword>
<keyword evidence="1" id="KW-0472">Membrane</keyword>
<feature type="transmembrane region" description="Helical" evidence="1">
    <location>
        <begin position="64"/>
        <end position="84"/>
    </location>
</feature>
<feature type="transmembrane region" description="Helical" evidence="1">
    <location>
        <begin position="215"/>
        <end position="240"/>
    </location>
</feature>
<protein>
    <recommendedName>
        <fullName evidence="4">ABC transporter permease</fullName>
    </recommendedName>
</protein>
<feature type="transmembrane region" description="Helical" evidence="1">
    <location>
        <begin position="20"/>
        <end position="44"/>
    </location>
</feature>
<evidence type="ECO:0000313" key="3">
    <source>
        <dbReference type="Proteomes" id="UP001343724"/>
    </source>
</evidence>
<dbReference type="EMBL" id="JAYMFH010000001">
    <property type="protein sequence ID" value="MEC4294159.1"/>
    <property type="molecule type" value="Genomic_DNA"/>
</dbReference>
<keyword evidence="3" id="KW-1185">Reference proteome</keyword>
<name>A0ABU6IXA6_9ACTN</name>
<sequence>MSTIIGCFIRDLKAGSQHMALSIIAAFTLAIAVSAVASAPTQSFGEAFSLLFFGAALPTPDTPFHVPLDWLGLLMCPVFSVAFYPSFDLKKQGSQSVTRASSWLSWLIAKMLWVTSVLSLDVVAYLSVAEGLSVLSFLDGNCQMETCRNLSFILNTVLVLFTFGFCSFAFSLLLSPLIGVVANTLYAVLSSYSCNALLLGNFAMSERFTMIEAPFNEFLFCPILCLTIISASTTLCFLAFPKKDVF</sequence>
<comment type="caution">
    <text evidence="2">The sequence shown here is derived from an EMBL/GenBank/DDBJ whole genome shotgun (WGS) entry which is preliminary data.</text>
</comment>